<dbReference type="STRING" id="692275.N1QEW9"/>
<proteinExistence type="predicted"/>
<feature type="non-terminal residue" evidence="1">
    <location>
        <position position="1"/>
    </location>
</feature>
<name>N1QEW9_SPHMS</name>
<accession>N1QEW9</accession>
<dbReference type="Gene3D" id="3.90.550.10">
    <property type="entry name" value="Spore Coat Polysaccharide Biosynthesis Protein SpsA, Chain A"/>
    <property type="match status" value="1"/>
</dbReference>
<dbReference type="eggNOG" id="KOG1950">
    <property type="taxonomic scope" value="Eukaryota"/>
</dbReference>
<dbReference type="InterPro" id="IPR050587">
    <property type="entry name" value="GNT1/Glycosyltrans_8"/>
</dbReference>
<reference evidence="1 2" key="1">
    <citation type="journal article" date="2012" name="PLoS Pathog.">
        <title>Diverse lifestyles and strategies of plant pathogenesis encoded in the genomes of eighteen Dothideomycetes fungi.</title>
        <authorList>
            <person name="Ohm R.A."/>
            <person name="Feau N."/>
            <person name="Henrissat B."/>
            <person name="Schoch C.L."/>
            <person name="Horwitz B.A."/>
            <person name="Barry K.W."/>
            <person name="Condon B.J."/>
            <person name="Copeland A.C."/>
            <person name="Dhillon B."/>
            <person name="Glaser F."/>
            <person name="Hesse C.N."/>
            <person name="Kosti I."/>
            <person name="LaButti K."/>
            <person name="Lindquist E.A."/>
            <person name="Lucas S."/>
            <person name="Salamov A.A."/>
            <person name="Bradshaw R.E."/>
            <person name="Ciuffetti L."/>
            <person name="Hamelin R.C."/>
            <person name="Kema G.H.J."/>
            <person name="Lawrence C."/>
            <person name="Scott J.A."/>
            <person name="Spatafora J.W."/>
            <person name="Turgeon B.G."/>
            <person name="de Wit P.J.G.M."/>
            <person name="Zhong S."/>
            <person name="Goodwin S.B."/>
            <person name="Grigoriev I.V."/>
        </authorList>
    </citation>
    <scope>NUCLEOTIDE SEQUENCE [LARGE SCALE GENOMIC DNA]</scope>
    <source>
        <strain evidence="1 2">SO2202</strain>
    </source>
</reference>
<evidence type="ECO:0000313" key="1">
    <source>
        <dbReference type="EMBL" id="EMF11667.1"/>
    </source>
</evidence>
<dbReference type="InterPro" id="IPR029044">
    <property type="entry name" value="Nucleotide-diphossugar_trans"/>
</dbReference>
<evidence type="ECO:0000313" key="2">
    <source>
        <dbReference type="Proteomes" id="UP000016931"/>
    </source>
</evidence>
<dbReference type="AlphaFoldDB" id="N1QEW9"/>
<sequence>AYITLVTDASYLPGVVALNHSIRKYGGKKSFIVLYTSNLSRDALIALQAIEQQNCSGNKMKLYHIQPLLPPDKHEIKLADARFADTWTKLKVFEPLVFDRYHTMLYLDADMLVTCGTNIDDIFEYAKDLPKYCIAAVHDCKCGIINPPGLHTLNCKENCVLSLQDPSSGSKATIIAGPGGRKGPISMGPVSSFNSGLFLFHPSWMLWESINEYFYASSKLGEYSFPDQDFLVTFFQGRFASIPWGWNAVKTMAYRHEGLWAPDQVKIVHYIVDKPWAKATHRGDKEVGFSGKDGPLHAAWWEAFEEW</sequence>
<dbReference type="HOGENOM" id="CLU_049943_0_0_1"/>
<dbReference type="OMA" id="CRNKVEW"/>
<dbReference type="InterPro" id="IPR002495">
    <property type="entry name" value="Glyco_trans_8"/>
</dbReference>
<keyword evidence="1" id="KW-0808">Transferase</keyword>
<dbReference type="OrthoDB" id="2014201at2759"/>
<protein>
    <submittedName>
        <fullName evidence="1">Glycosyltransferase family 8 protein</fullName>
    </submittedName>
</protein>
<gene>
    <name evidence="1" type="ORF">SEPMUDRAFT_13130</name>
</gene>
<dbReference type="GeneID" id="27899546"/>
<organism evidence="1 2">
    <name type="scientific">Sphaerulina musiva (strain SO2202)</name>
    <name type="common">Poplar stem canker fungus</name>
    <name type="synonym">Septoria musiva</name>
    <dbReference type="NCBI Taxonomy" id="692275"/>
    <lineage>
        <taxon>Eukaryota</taxon>
        <taxon>Fungi</taxon>
        <taxon>Dikarya</taxon>
        <taxon>Ascomycota</taxon>
        <taxon>Pezizomycotina</taxon>
        <taxon>Dothideomycetes</taxon>
        <taxon>Dothideomycetidae</taxon>
        <taxon>Mycosphaerellales</taxon>
        <taxon>Mycosphaerellaceae</taxon>
        <taxon>Sphaerulina</taxon>
    </lineage>
</organism>
<dbReference type="Proteomes" id="UP000016931">
    <property type="component" value="Unassembled WGS sequence"/>
</dbReference>
<dbReference type="RefSeq" id="XP_016759788.1">
    <property type="nucleotide sequence ID" value="XM_016902409.1"/>
</dbReference>
<feature type="non-terminal residue" evidence="1">
    <location>
        <position position="307"/>
    </location>
</feature>
<keyword evidence="2" id="KW-1185">Reference proteome</keyword>
<dbReference type="EMBL" id="KB456265">
    <property type="protein sequence ID" value="EMF11667.1"/>
    <property type="molecule type" value="Genomic_DNA"/>
</dbReference>
<dbReference type="Pfam" id="PF01501">
    <property type="entry name" value="Glyco_transf_8"/>
    <property type="match status" value="1"/>
</dbReference>
<dbReference type="GO" id="GO:0016757">
    <property type="term" value="F:glycosyltransferase activity"/>
    <property type="evidence" value="ECO:0007669"/>
    <property type="project" value="InterPro"/>
</dbReference>
<dbReference type="PANTHER" id="PTHR11183">
    <property type="entry name" value="GLYCOGENIN SUBFAMILY MEMBER"/>
    <property type="match status" value="1"/>
</dbReference>
<dbReference type="SUPFAM" id="SSF53448">
    <property type="entry name" value="Nucleotide-diphospho-sugar transferases"/>
    <property type="match status" value="1"/>
</dbReference>